<evidence type="ECO:0000256" key="1">
    <source>
        <dbReference type="SAM" id="SignalP"/>
    </source>
</evidence>
<dbReference type="Proteomes" id="UP001580928">
    <property type="component" value="Unassembled WGS sequence"/>
</dbReference>
<accession>A0ABV5CAG3</accession>
<dbReference type="EMBL" id="JBBVGT010000001">
    <property type="protein sequence ID" value="MFB5944466.1"/>
    <property type="molecule type" value="Genomic_DNA"/>
</dbReference>
<proteinExistence type="predicted"/>
<evidence type="ECO:0000313" key="3">
    <source>
        <dbReference type="Proteomes" id="UP001580928"/>
    </source>
</evidence>
<dbReference type="RefSeq" id="WP_375556045.1">
    <property type="nucleotide sequence ID" value="NZ_JBBVGT010000001.1"/>
</dbReference>
<feature type="signal peptide" evidence="1">
    <location>
        <begin position="1"/>
        <end position="22"/>
    </location>
</feature>
<feature type="chain" id="PRO_5046633274" evidence="1">
    <location>
        <begin position="23"/>
        <end position="173"/>
    </location>
</feature>
<name>A0ABV5CAG3_9SPHI</name>
<comment type="caution">
    <text evidence="2">The sequence shown here is derived from an EMBL/GenBank/DDBJ whole genome shotgun (WGS) entry which is preliminary data.</text>
</comment>
<organism evidence="2 3">
    <name type="scientific">Albibacterium profundi</name>
    <dbReference type="NCBI Taxonomy" id="3134906"/>
    <lineage>
        <taxon>Bacteria</taxon>
        <taxon>Pseudomonadati</taxon>
        <taxon>Bacteroidota</taxon>
        <taxon>Sphingobacteriia</taxon>
        <taxon>Sphingobacteriales</taxon>
        <taxon>Sphingobacteriaceae</taxon>
        <taxon>Albibacterium</taxon>
    </lineage>
</organism>
<sequence>MLRDKRLLLCILFGLVHSLCFAQNVDDEVTLNLSDTTVTLKSVTITAERISPLERYQANKEAYKSIFWKGDREDMIQVAPLGVAVNINKLFSALSNEGKDARRLQKMLESEYEMEEVDSFFNKPLVKEVTGLDGNELNDFMLKYRPDYDWIKSASHYDLILYIKEKFKELSDL</sequence>
<keyword evidence="3" id="KW-1185">Reference proteome</keyword>
<reference evidence="2 3" key="1">
    <citation type="submission" date="2024-04" db="EMBL/GenBank/DDBJ databases">
        <title>Albibacterium profundi sp. nov., isolated from sediment of the Challenger Deep of Mariana Trench.</title>
        <authorList>
            <person name="Wang Y."/>
        </authorList>
    </citation>
    <scope>NUCLEOTIDE SEQUENCE [LARGE SCALE GENOMIC DNA]</scope>
    <source>
        <strain evidence="2 3">RHL897</strain>
    </source>
</reference>
<protein>
    <submittedName>
        <fullName evidence="2">Uncharacterized protein</fullName>
    </submittedName>
</protein>
<evidence type="ECO:0000313" key="2">
    <source>
        <dbReference type="EMBL" id="MFB5944466.1"/>
    </source>
</evidence>
<keyword evidence="1" id="KW-0732">Signal</keyword>
<gene>
    <name evidence="2" type="ORF">WKR92_01330</name>
</gene>